<accession>A0A7G2E9U4</accession>
<keyword evidence="1" id="KW-0479">Metal-binding</keyword>
<protein>
    <submittedName>
        <fullName evidence="7">(thale cress) hypothetical protein</fullName>
    </submittedName>
</protein>
<keyword evidence="3" id="KW-0862">Zinc</keyword>
<dbReference type="InterPro" id="IPR004332">
    <property type="entry name" value="Transposase_MuDR"/>
</dbReference>
<organism evidence="7 8">
    <name type="scientific">Arabidopsis thaliana</name>
    <name type="common">Mouse-ear cress</name>
    <dbReference type="NCBI Taxonomy" id="3702"/>
    <lineage>
        <taxon>Eukaryota</taxon>
        <taxon>Viridiplantae</taxon>
        <taxon>Streptophyta</taxon>
        <taxon>Embryophyta</taxon>
        <taxon>Tracheophyta</taxon>
        <taxon>Spermatophyta</taxon>
        <taxon>Magnoliopsida</taxon>
        <taxon>eudicotyledons</taxon>
        <taxon>Gunneridae</taxon>
        <taxon>Pentapetalae</taxon>
        <taxon>rosids</taxon>
        <taxon>malvids</taxon>
        <taxon>Brassicales</taxon>
        <taxon>Brassicaceae</taxon>
        <taxon>Camelineae</taxon>
        <taxon>Arabidopsis</taxon>
    </lineage>
</organism>
<dbReference type="Pfam" id="PF03108">
    <property type="entry name" value="DBD_Tnp_Mut"/>
    <property type="match status" value="1"/>
</dbReference>
<proteinExistence type="predicted"/>
<dbReference type="Proteomes" id="UP000516314">
    <property type="component" value="Chromosome 2"/>
</dbReference>
<gene>
    <name evidence="7" type="ORF">AT9943_LOCUS6642</name>
</gene>
<dbReference type="GO" id="GO:0008270">
    <property type="term" value="F:zinc ion binding"/>
    <property type="evidence" value="ECO:0007669"/>
    <property type="project" value="UniProtKB-KW"/>
</dbReference>
<keyword evidence="2 4" id="KW-0863">Zinc-finger</keyword>
<evidence type="ECO:0000313" key="8">
    <source>
        <dbReference type="Proteomes" id="UP000516314"/>
    </source>
</evidence>
<dbReference type="EMBL" id="LR881467">
    <property type="protein sequence ID" value="CAD5318407.1"/>
    <property type="molecule type" value="Genomic_DNA"/>
</dbReference>
<dbReference type="SMART" id="SM00575">
    <property type="entry name" value="ZnF_PMZ"/>
    <property type="match status" value="1"/>
</dbReference>
<evidence type="ECO:0000259" key="6">
    <source>
        <dbReference type="PROSITE" id="PS50966"/>
    </source>
</evidence>
<sequence>MEGDDESCVSMLGRWICYSNGWWDFKVDKTRPGKAINCEKFQTFKSLEEILRRRFSMVGHDVFVEMSFWADDVLVKLKRSETPPTEIKDDWSFRMFKSLLKCDSSVNLFVTFKRKVDDKLEFLDPLEIVVPPYNRGFPLLQGDNTVKELQPFSVGVLDKTSVHHGNGFDVHQQLEDSLREPNPLSEDSSPAGDVRDLVIWDGTVDNSLIAHIEEIEAQLKNVNPQEDEVDGDSDSTDDSNEFSEEDDEQDYQPGSEEDEDDDIWTETVLEKNVALNTDDFTDPPPSKVQNYTDLLREMDDFVSPPLLLDNPLPSPVQAKRRKVSQKELSSDQNEEQAAALKRGITLSEIYGFEDIELMFIDSDSPDFRGHNIDLSKEDDVMFKGRIFETKDEFKVALSIYAINQIFRFRFVRYAKCYLVAQCVDKKCDWRVYAHRIGDTDEDRGDFLLTFAPIFAFTATCKSRDKVEKVLLKQLPDSIGVGVRSASAWDYEITAKDGGKFHVSLEKRTCTCRSFQLLQIPCPHAMAAAHSRGMEYQSFVGCMHKKDIWAPTFDTVILRNRRKQNTGTRKNKCGRCNGLGHNRVRCSVPLK</sequence>
<evidence type="ECO:0000256" key="2">
    <source>
        <dbReference type="ARBA" id="ARBA00022771"/>
    </source>
</evidence>
<dbReference type="Pfam" id="PF04434">
    <property type="entry name" value="SWIM"/>
    <property type="match status" value="1"/>
</dbReference>
<reference evidence="7 8" key="1">
    <citation type="submission" date="2020-09" db="EMBL/GenBank/DDBJ databases">
        <authorList>
            <person name="Ashkenazy H."/>
        </authorList>
    </citation>
    <scope>NUCLEOTIDE SEQUENCE [LARGE SCALE GENOMIC DNA]</scope>
    <source>
        <strain evidence="8">cv. Cdm-0</strain>
    </source>
</reference>
<dbReference type="PROSITE" id="PS50966">
    <property type="entry name" value="ZF_SWIM"/>
    <property type="match status" value="1"/>
</dbReference>
<feature type="compositionally biased region" description="Acidic residues" evidence="5">
    <location>
        <begin position="225"/>
        <end position="263"/>
    </location>
</feature>
<evidence type="ECO:0000256" key="1">
    <source>
        <dbReference type="ARBA" id="ARBA00022723"/>
    </source>
</evidence>
<dbReference type="InterPro" id="IPR007527">
    <property type="entry name" value="Znf_SWIM"/>
</dbReference>
<evidence type="ECO:0000256" key="4">
    <source>
        <dbReference type="PROSITE-ProRule" id="PRU00325"/>
    </source>
</evidence>
<dbReference type="InterPro" id="IPR006564">
    <property type="entry name" value="Znf_PMZ"/>
</dbReference>
<evidence type="ECO:0000256" key="5">
    <source>
        <dbReference type="SAM" id="MobiDB-lite"/>
    </source>
</evidence>
<evidence type="ECO:0000256" key="3">
    <source>
        <dbReference type="ARBA" id="ARBA00022833"/>
    </source>
</evidence>
<feature type="domain" description="SWIM-type" evidence="6">
    <location>
        <begin position="500"/>
        <end position="532"/>
    </location>
</feature>
<feature type="region of interest" description="Disordered" evidence="5">
    <location>
        <begin position="219"/>
        <end position="263"/>
    </location>
</feature>
<name>A0A7G2E9U4_ARATH</name>
<dbReference type="AlphaFoldDB" id="A0A7G2E9U4"/>
<evidence type="ECO:0000313" key="7">
    <source>
        <dbReference type="EMBL" id="CAD5318407.1"/>
    </source>
</evidence>